<evidence type="ECO:0000313" key="2">
    <source>
        <dbReference type="Proteomes" id="UP000663836"/>
    </source>
</evidence>
<dbReference type="AlphaFoldDB" id="A0A820HQI9"/>
<sequence length="38" mass="4267">LDTDLYETIIFNALILNIDRISSGYILQGNVISNNRAI</sequence>
<reference evidence="1" key="1">
    <citation type="submission" date="2021-02" db="EMBL/GenBank/DDBJ databases">
        <authorList>
            <person name="Nowell W R."/>
        </authorList>
    </citation>
    <scope>NUCLEOTIDE SEQUENCE</scope>
</reference>
<dbReference type="Proteomes" id="UP000663836">
    <property type="component" value="Unassembled WGS sequence"/>
</dbReference>
<protein>
    <submittedName>
        <fullName evidence="1">Uncharacterized protein</fullName>
    </submittedName>
</protein>
<feature type="non-terminal residue" evidence="1">
    <location>
        <position position="1"/>
    </location>
</feature>
<comment type="caution">
    <text evidence="1">The sequence shown here is derived from an EMBL/GenBank/DDBJ whole genome shotgun (WGS) entry which is preliminary data.</text>
</comment>
<gene>
    <name evidence="1" type="ORF">JBS370_LOCUS40344</name>
</gene>
<dbReference type="EMBL" id="CAJOBD010035342">
    <property type="protein sequence ID" value="CAF4299739.1"/>
    <property type="molecule type" value="Genomic_DNA"/>
</dbReference>
<evidence type="ECO:0000313" key="1">
    <source>
        <dbReference type="EMBL" id="CAF4299739.1"/>
    </source>
</evidence>
<proteinExistence type="predicted"/>
<accession>A0A820HQI9</accession>
<name>A0A820HQI9_9BILA</name>
<organism evidence="1 2">
    <name type="scientific">Rotaria sordida</name>
    <dbReference type="NCBI Taxonomy" id="392033"/>
    <lineage>
        <taxon>Eukaryota</taxon>
        <taxon>Metazoa</taxon>
        <taxon>Spiralia</taxon>
        <taxon>Gnathifera</taxon>
        <taxon>Rotifera</taxon>
        <taxon>Eurotatoria</taxon>
        <taxon>Bdelloidea</taxon>
        <taxon>Philodinida</taxon>
        <taxon>Philodinidae</taxon>
        <taxon>Rotaria</taxon>
    </lineage>
</organism>